<dbReference type="Gene3D" id="1.25.40.20">
    <property type="entry name" value="Ankyrin repeat-containing domain"/>
    <property type="match status" value="5"/>
</dbReference>
<reference evidence="1 2" key="1">
    <citation type="submission" date="2016-07" db="EMBL/GenBank/DDBJ databases">
        <title>Pervasive Adenine N6-methylation of Active Genes in Fungi.</title>
        <authorList>
            <consortium name="DOE Joint Genome Institute"/>
            <person name="Mondo S.J."/>
            <person name="Dannebaum R.O."/>
            <person name="Kuo R.C."/>
            <person name="Labutti K."/>
            <person name="Haridas S."/>
            <person name="Kuo A."/>
            <person name="Salamov A."/>
            <person name="Ahrendt S.R."/>
            <person name="Lipzen A."/>
            <person name="Sullivan W."/>
            <person name="Andreopoulos W.B."/>
            <person name="Clum A."/>
            <person name="Lindquist E."/>
            <person name="Daum C."/>
            <person name="Ramamoorthy G.K."/>
            <person name="Gryganskyi A."/>
            <person name="Culley D."/>
            <person name="Magnuson J.K."/>
            <person name="James T.Y."/>
            <person name="O'Malley M.A."/>
            <person name="Stajich J.E."/>
            <person name="Spatafora J.W."/>
            <person name="Visel A."/>
            <person name="Grigoriev I.V."/>
        </authorList>
    </citation>
    <scope>NUCLEOTIDE SEQUENCE [LARGE SCALE GENOMIC DNA]</scope>
    <source>
        <strain evidence="1 2">JEL800</strain>
    </source>
</reference>
<accession>A0A1Y2C4I6</accession>
<dbReference type="SMART" id="SM00248">
    <property type="entry name" value="ANK"/>
    <property type="match status" value="5"/>
</dbReference>
<proteinExistence type="predicted"/>
<dbReference type="Pfam" id="PF12796">
    <property type="entry name" value="Ank_2"/>
    <property type="match status" value="3"/>
</dbReference>
<dbReference type="AlphaFoldDB" id="A0A1Y2C4I6"/>
<evidence type="ECO:0000313" key="2">
    <source>
        <dbReference type="Proteomes" id="UP000193642"/>
    </source>
</evidence>
<comment type="caution">
    <text evidence="1">The sequence shown here is derived from an EMBL/GenBank/DDBJ whole genome shotgun (WGS) entry which is preliminary data.</text>
</comment>
<keyword evidence="2" id="KW-1185">Reference proteome</keyword>
<dbReference type="PANTHER" id="PTHR46586:SF3">
    <property type="entry name" value="ANKYRIN REPEAT-CONTAINING PROTEIN"/>
    <property type="match status" value="1"/>
</dbReference>
<dbReference type="Proteomes" id="UP000193642">
    <property type="component" value="Unassembled WGS sequence"/>
</dbReference>
<dbReference type="OrthoDB" id="60283at2759"/>
<dbReference type="EMBL" id="MCGO01000030">
    <property type="protein sequence ID" value="ORY41950.1"/>
    <property type="molecule type" value="Genomic_DNA"/>
</dbReference>
<evidence type="ECO:0000313" key="1">
    <source>
        <dbReference type="EMBL" id="ORY41950.1"/>
    </source>
</evidence>
<dbReference type="InterPro" id="IPR052050">
    <property type="entry name" value="SecEffector_AnkRepeat"/>
</dbReference>
<dbReference type="SUPFAM" id="SSF48403">
    <property type="entry name" value="Ankyrin repeat"/>
    <property type="match status" value="2"/>
</dbReference>
<protein>
    <submittedName>
        <fullName evidence="1">Ankyrin</fullName>
    </submittedName>
</protein>
<dbReference type="PANTHER" id="PTHR46586">
    <property type="entry name" value="ANKYRIN REPEAT-CONTAINING PROTEIN"/>
    <property type="match status" value="1"/>
</dbReference>
<dbReference type="InterPro" id="IPR036770">
    <property type="entry name" value="Ankyrin_rpt-contain_sf"/>
</dbReference>
<gene>
    <name evidence="1" type="ORF">BCR33DRAFT_786674</name>
</gene>
<dbReference type="InterPro" id="IPR002110">
    <property type="entry name" value="Ankyrin_rpt"/>
</dbReference>
<name>A0A1Y2C4I6_9FUNG</name>
<dbReference type="STRING" id="329046.A0A1Y2C4I6"/>
<organism evidence="1 2">
    <name type="scientific">Rhizoclosmatium globosum</name>
    <dbReference type="NCBI Taxonomy" id="329046"/>
    <lineage>
        <taxon>Eukaryota</taxon>
        <taxon>Fungi</taxon>
        <taxon>Fungi incertae sedis</taxon>
        <taxon>Chytridiomycota</taxon>
        <taxon>Chytridiomycota incertae sedis</taxon>
        <taxon>Chytridiomycetes</taxon>
        <taxon>Chytridiales</taxon>
        <taxon>Chytriomycetaceae</taxon>
        <taxon>Rhizoclosmatium</taxon>
    </lineage>
</organism>
<sequence length="699" mass="77439">MHLLQLPVEVIAHVLLPLATTDQRSTVSFLSTCQSLFTNDFLWLQLVYLHTDSAKRVLFPFSNKSSSIELATALSKMRTSGVFVADRTRRIEAAVARGQLVSRLVLEGDDRGFASTAAFDSAAAIGALDVLDLFVGVGCVGSSEALDLAAANNELETVKWLHARGCSATHRAMDNAAGNGHLEMLVFLHTERLEGCTHRAMDYAAKNNHLDILQFLYSNRSEGCSPWALEAAASNGHIETVQWLLDQNIPSLQTKIAMKAALDGAAANGFLDTVKLLHSFPLSSASTWAVDRAAGNGHLEVVQWLLENRCESSTVSAMDMAAGCGHLHIIDWLHENTRVGYSSRLICSAAQGNHIAVLQWLLSKNVDLTLHTSETLELASKSGATEAMLFILERYPKTRITAKTALNAFKNNMQSIFLHIFQLFHDQQSPDSQSLYTELWNLSGEIGSLSQFQLLETLDISSYLQTSEIIQKAAEYGHLQLLHHLLRSYKLPILPLAFTLACAGGHLKVATLLYAYTSPITLETYSASITSAAQEGHHRILAWLNTHCRPASYTENSISVRAMNTAAGNGHLECVEYLHIHCSVSESCTTWAMDRAAMNNHFHVIKWLTRNRSEGCSQWALNDAAKYGYLHICEYLVANWRLRCDGVAFRYAVEAGKIDVVRFLWKEGIIWEGEKGRLVDLAVKKGHWKVRQFLVEKGF</sequence>